<dbReference type="STRING" id="29170.A0A368H2E8"/>
<dbReference type="GO" id="GO:0005730">
    <property type="term" value="C:nucleolus"/>
    <property type="evidence" value="ECO:0007669"/>
    <property type="project" value="TreeGrafter"/>
</dbReference>
<evidence type="ECO:0000313" key="5">
    <source>
        <dbReference type="EMBL" id="RCN50756.1"/>
    </source>
</evidence>
<accession>A0A368H2E8</accession>
<dbReference type="PANTHER" id="PTHR15565:SF0">
    <property type="entry name" value="PROTEIN AATF"/>
    <property type="match status" value="1"/>
</dbReference>
<evidence type="ECO:0000259" key="3">
    <source>
        <dbReference type="Pfam" id="PF08164"/>
    </source>
</evidence>
<feature type="region of interest" description="Disordered" evidence="2">
    <location>
        <begin position="59"/>
        <end position="183"/>
    </location>
</feature>
<organism evidence="5 6">
    <name type="scientific">Ancylostoma caninum</name>
    <name type="common">Dog hookworm</name>
    <dbReference type="NCBI Taxonomy" id="29170"/>
    <lineage>
        <taxon>Eukaryota</taxon>
        <taxon>Metazoa</taxon>
        <taxon>Ecdysozoa</taxon>
        <taxon>Nematoda</taxon>
        <taxon>Chromadorea</taxon>
        <taxon>Rhabditida</taxon>
        <taxon>Rhabditina</taxon>
        <taxon>Rhabditomorpha</taxon>
        <taxon>Strongyloidea</taxon>
        <taxon>Ancylostomatidae</taxon>
        <taxon>Ancylostomatinae</taxon>
        <taxon>Ancylostoma</taxon>
    </lineage>
</organism>
<evidence type="ECO:0000259" key="4">
    <source>
        <dbReference type="Pfam" id="PF13339"/>
    </source>
</evidence>
<evidence type="ECO:0000256" key="1">
    <source>
        <dbReference type="ARBA" id="ARBA00008966"/>
    </source>
</evidence>
<dbReference type="GO" id="GO:0006357">
    <property type="term" value="P:regulation of transcription by RNA polymerase II"/>
    <property type="evidence" value="ECO:0007669"/>
    <property type="project" value="TreeGrafter"/>
</dbReference>
<feature type="compositionally biased region" description="Polar residues" evidence="2">
    <location>
        <begin position="27"/>
        <end position="36"/>
    </location>
</feature>
<feature type="compositionally biased region" description="Acidic residues" evidence="2">
    <location>
        <begin position="293"/>
        <end position="325"/>
    </location>
</feature>
<comment type="caution">
    <text evidence="5">The sequence shown here is derived from an EMBL/GenBank/DDBJ whole genome shotgun (WGS) entry which is preliminary data.</text>
</comment>
<dbReference type="InterPro" id="IPR039223">
    <property type="entry name" value="AATF/Bfr2"/>
</dbReference>
<proteinExistence type="inferred from homology"/>
<dbReference type="PANTHER" id="PTHR15565">
    <property type="entry name" value="AATF PROTEIN APOPTOSIS ANTAGONIZING TRANSCRIPTION FACTOR"/>
    <property type="match status" value="1"/>
</dbReference>
<dbReference type="AlphaFoldDB" id="A0A368H2E8"/>
<dbReference type="InterPro" id="IPR012617">
    <property type="entry name" value="AATF_C"/>
</dbReference>
<evidence type="ECO:0000313" key="6">
    <source>
        <dbReference type="Proteomes" id="UP000252519"/>
    </source>
</evidence>
<name>A0A368H2E8_ANCCA</name>
<dbReference type="OrthoDB" id="5783963at2759"/>
<feature type="domain" description="AATF leucine zipper-containing" evidence="4">
    <location>
        <begin position="201"/>
        <end position="366"/>
    </location>
</feature>
<feature type="region of interest" description="Disordered" evidence="2">
    <location>
        <begin position="287"/>
        <end position="333"/>
    </location>
</feature>
<feature type="domain" description="Apoptosis-antagonizing transcription factor C-terminal" evidence="3">
    <location>
        <begin position="437"/>
        <end position="522"/>
    </location>
</feature>
<comment type="similarity">
    <text evidence="1">Belongs to the AATF family.</text>
</comment>
<feature type="region of interest" description="Disordered" evidence="2">
    <location>
        <begin position="20"/>
        <end position="46"/>
    </location>
</feature>
<feature type="compositionally biased region" description="Acidic residues" evidence="2">
    <location>
        <begin position="107"/>
        <end position="145"/>
    </location>
</feature>
<dbReference type="InterPro" id="IPR025160">
    <property type="entry name" value="AATF"/>
</dbReference>
<keyword evidence="6" id="KW-1185">Reference proteome</keyword>
<dbReference type="Pfam" id="PF13339">
    <property type="entry name" value="AATF-Che1"/>
    <property type="match status" value="1"/>
</dbReference>
<dbReference type="Proteomes" id="UP000252519">
    <property type="component" value="Unassembled WGS sequence"/>
</dbReference>
<dbReference type="Pfam" id="PF08164">
    <property type="entry name" value="TRAUB"/>
    <property type="match status" value="1"/>
</dbReference>
<feature type="compositionally biased region" description="Acidic residues" evidence="2">
    <location>
        <begin position="154"/>
        <end position="173"/>
    </location>
</feature>
<evidence type="ECO:0000256" key="2">
    <source>
        <dbReference type="SAM" id="MobiDB-lite"/>
    </source>
</evidence>
<sequence>MSFLKDIEKLAQPVFQLPDLEDEDVDGTSSRSISKTKYTEDDDMPKLRRKVIALDVDDSSKYGGTKVSRGDIFDDFSGMTGLADRSTGENGYQNDGDDDSVGSGHEEESEDDEEDANGFAEGDADEEDEAEDDELEDEHESEDEGVPTISVNSGDDDTNSEEESVGSDEEQEEQQASGSEKAKAMTLQDLMKNVDKDKQQRKAESVRTQSEIWEQLLYVKIKLHAALTAFNQLPRGQLAKNLLKEADEETAKNLKIAQKNALKLVSTLLEAESFLLGLSTFTKSIGEGKEGDIDSDDEEIESSEDENDEEDDSDIGEEEQEESDDVGSGASQALPMNIKSLSKRLCESEEKFTKFRNSTLIKWDERTKLISSRRPKNANTDFSAFEKENIVTQIEKICADKPRVLKRCRTKKSDVERIGGNVEAEEDEEIFDDDDFYQVLLKELIDKKTSNTQDPVAMTRHYIEMQKLKSRRSKKKYVDHRASKDRKIKYLPIPKLVNFHPAMPEMVEWSHESRNELFKSLFS</sequence>
<protein>
    <submittedName>
        <fullName evidence="5">TRAUB domain protein</fullName>
    </submittedName>
</protein>
<dbReference type="EMBL" id="JOJR01000020">
    <property type="protein sequence ID" value="RCN50756.1"/>
    <property type="molecule type" value="Genomic_DNA"/>
</dbReference>
<reference evidence="5 6" key="1">
    <citation type="submission" date="2014-10" db="EMBL/GenBank/DDBJ databases">
        <title>Draft genome of the hookworm Ancylostoma caninum.</title>
        <authorList>
            <person name="Mitreva M."/>
        </authorList>
    </citation>
    <scope>NUCLEOTIDE SEQUENCE [LARGE SCALE GENOMIC DNA]</scope>
    <source>
        <strain evidence="5 6">Baltimore</strain>
    </source>
</reference>
<gene>
    <name evidence="5" type="ORF">ANCCAN_03142</name>
</gene>